<dbReference type="PROSITE" id="PS00149">
    <property type="entry name" value="SULFATASE_2"/>
    <property type="match status" value="1"/>
</dbReference>
<reference evidence="5 6" key="1">
    <citation type="submission" date="2016-10" db="EMBL/GenBank/DDBJ databases">
        <authorList>
            <person name="Varghese N."/>
            <person name="Submissions S."/>
        </authorList>
    </citation>
    <scope>NUCLEOTIDE SEQUENCE [LARGE SCALE GENOMIC DNA]</scope>
    <source>
        <strain evidence="5 6">DSM 25353</strain>
    </source>
</reference>
<dbReference type="InterPro" id="IPR000917">
    <property type="entry name" value="Sulfatase_N"/>
</dbReference>
<dbReference type="Pfam" id="PF00884">
    <property type="entry name" value="Sulfatase"/>
    <property type="match status" value="1"/>
</dbReference>
<evidence type="ECO:0000313" key="6">
    <source>
        <dbReference type="Proteomes" id="UP000198711"/>
    </source>
</evidence>
<dbReference type="PANTHER" id="PTHR43751">
    <property type="entry name" value="SULFATASE"/>
    <property type="match status" value="1"/>
</dbReference>
<proteinExistence type="inferred from homology"/>
<evidence type="ECO:0000256" key="2">
    <source>
        <dbReference type="ARBA" id="ARBA00022801"/>
    </source>
</evidence>
<accession>A0A8X8IE53</accession>
<comment type="caution">
    <text evidence="5">The sequence shown here is derived from an EMBL/GenBank/DDBJ whole genome shotgun (WGS) entry which is preliminary data.</text>
</comment>
<sequence length="507" mass="55692">MTTRFTASKQLVLFVTLFFACAVSAQQKPNIIIIYADDVGYGDLSCYGMTRIQTPHIDRLAAQGLRFTNAHSTSATCTPSRYGILTGKYPWRQKGTGIAPGDASLIIPMNKGTMPLTLQQAGYQTAAIGKWHLGLGTNGTIDWNGDIKPGPNEVGFTYSFIMPATLDRVPCVYVENHRVVNLDPSDPIAVNYQHKIGNDPTGKENPEMLRIKPDPQQGHNQTIIDSISRIGWMSGGHSARWKDEDIAGTITQKAIQFIGKNKQQPFFLYFATGDIHVPRYPHSMFRGKSGMGLRGDAILQLDYTVGQIVHALDSLHLTNNTMIIFSSDNGPVVNDGYLDGSVEHLGDHHPGGALRGGKYSIFEAGTRVPLIVKWPGEVKAGKTTNALFSQVDLYASLAKLAGYALNNGDGPDSFERLRVLLGKHDEDRAFLIEDARGLSVTKGQWKYIVPNNGAAYDKAVNIELGNLPKPQLYNMQTDIREQYNVAEQHPEIVKELAALLDKVKADN</sequence>
<evidence type="ECO:0000259" key="4">
    <source>
        <dbReference type="Pfam" id="PF00884"/>
    </source>
</evidence>
<organism evidence="5 6">
    <name type="scientific">Hydrobacter penzbergensis</name>
    <dbReference type="NCBI Taxonomy" id="1235997"/>
    <lineage>
        <taxon>Bacteria</taxon>
        <taxon>Pseudomonadati</taxon>
        <taxon>Bacteroidota</taxon>
        <taxon>Chitinophagia</taxon>
        <taxon>Chitinophagales</taxon>
        <taxon>Chitinophagaceae</taxon>
        <taxon>Hydrobacter</taxon>
    </lineage>
</organism>
<keyword evidence="6" id="KW-1185">Reference proteome</keyword>
<dbReference type="Gene3D" id="3.30.1120.10">
    <property type="match status" value="1"/>
</dbReference>
<name>A0A8X8IE53_9BACT</name>
<dbReference type="InterPro" id="IPR024607">
    <property type="entry name" value="Sulfatase_CS"/>
</dbReference>
<feature type="domain" description="Sulfatase N-terminal" evidence="4">
    <location>
        <begin position="29"/>
        <end position="403"/>
    </location>
</feature>
<comment type="similarity">
    <text evidence="1">Belongs to the sulfatase family.</text>
</comment>
<dbReference type="SUPFAM" id="SSF53649">
    <property type="entry name" value="Alkaline phosphatase-like"/>
    <property type="match status" value="1"/>
</dbReference>
<evidence type="ECO:0000256" key="3">
    <source>
        <dbReference type="SAM" id="SignalP"/>
    </source>
</evidence>
<dbReference type="PROSITE" id="PS00523">
    <property type="entry name" value="SULFATASE_1"/>
    <property type="match status" value="1"/>
</dbReference>
<protein>
    <submittedName>
        <fullName evidence="5">Arylsulfatase A</fullName>
    </submittedName>
</protein>
<keyword evidence="3" id="KW-0732">Signal</keyword>
<gene>
    <name evidence="5" type="ORF">SAMN05444410_10595</name>
</gene>
<dbReference type="Proteomes" id="UP000198711">
    <property type="component" value="Unassembled WGS sequence"/>
</dbReference>
<dbReference type="AlphaFoldDB" id="A0A8X8IE53"/>
<dbReference type="CDD" id="cd16143">
    <property type="entry name" value="ARS_like"/>
    <property type="match status" value="1"/>
</dbReference>
<feature type="signal peptide" evidence="3">
    <location>
        <begin position="1"/>
        <end position="25"/>
    </location>
</feature>
<dbReference type="RefSeq" id="WP_092723360.1">
    <property type="nucleotide sequence ID" value="NZ_FNNO01000005.1"/>
</dbReference>
<keyword evidence="2" id="KW-0378">Hydrolase</keyword>
<dbReference type="GO" id="GO:0016787">
    <property type="term" value="F:hydrolase activity"/>
    <property type="evidence" value="ECO:0007669"/>
    <property type="project" value="UniProtKB-KW"/>
</dbReference>
<dbReference type="Gene3D" id="3.40.720.10">
    <property type="entry name" value="Alkaline Phosphatase, subunit A"/>
    <property type="match status" value="1"/>
</dbReference>
<dbReference type="InterPro" id="IPR052701">
    <property type="entry name" value="GAG_Ulvan_Degrading_Sulfatases"/>
</dbReference>
<feature type="chain" id="PRO_5036469007" evidence="3">
    <location>
        <begin position="26"/>
        <end position="507"/>
    </location>
</feature>
<dbReference type="PANTHER" id="PTHR43751:SF6">
    <property type="entry name" value="N-ACETYLGALACTOSAMINE-6-O-SULFATASE"/>
    <property type="match status" value="1"/>
</dbReference>
<evidence type="ECO:0000313" key="5">
    <source>
        <dbReference type="EMBL" id="SDW72260.1"/>
    </source>
</evidence>
<dbReference type="InterPro" id="IPR017850">
    <property type="entry name" value="Alkaline_phosphatase_core_sf"/>
</dbReference>
<dbReference type="PROSITE" id="PS51257">
    <property type="entry name" value="PROKAR_LIPOPROTEIN"/>
    <property type="match status" value="1"/>
</dbReference>
<dbReference type="EMBL" id="FNNO01000005">
    <property type="protein sequence ID" value="SDW72260.1"/>
    <property type="molecule type" value="Genomic_DNA"/>
</dbReference>
<evidence type="ECO:0000256" key="1">
    <source>
        <dbReference type="ARBA" id="ARBA00008779"/>
    </source>
</evidence>